<evidence type="ECO:0000256" key="7">
    <source>
        <dbReference type="ARBA" id="ARBA00023002"/>
    </source>
</evidence>
<keyword evidence="10 11" id="KW-0676">Redox-active center</keyword>
<keyword evidence="8 11" id="KW-0472">Membrane</keyword>
<feature type="transmembrane region" description="Helical" evidence="12">
    <location>
        <begin position="15"/>
        <end position="34"/>
    </location>
</feature>
<evidence type="ECO:0000256" key="1">
    <source>
        <dbReference type="ARBA" id="ARBA00004196"/>
    </source>
</evidence>
<reference evidence="14 15" key="1">
    <citation type="submission" date="2019-07" db="EMBL/GenBank/DDBJ databases">
        <authorList>
            <person name="Yu W.S."/>
            <person name="Cheong H.-M."/>
            <person name="Choi Y."/>
            <person name="Hwang K.J."/>
            <person name="Jung K."/>
            <person name="Lee S."/>
            <person name="Choi C."/>
        </authorList>
    </citation>
    <scope>NUCLEOTIDE SEQUENCE [LARGE SCALE GENOMIC DNA]</scope>
    <source>
        <strain evidence="14 15">NCCP 15909</strain>
    </source>
</reference>
<evidence type="ECO:0000256" key="10">
    <source>
        <dbReference type="ARBA" id="ARBA00023284"/>
    </source>
</evidence>
<dbReference type="InterPro" id="IPR050553">
    <property type="entry name" value="Thioredoxin_ResA/DsbE_sf"/>
</dbReference>
<keyword evidence="6 11" id="KW-1133">Transmembrane helix</keyword>
<dbReference type="NCBIfam" id="NF002854">
    <property type="entry name" value="PRK03147.1"/>
    <property type="match status" value="1"/>
</dbReference>
<keyword evidence="7 11" id="KW-0560">Oxidoreductase</keyword>
<dbReference type="Pfam" id="PF00578">
    <property type="entry name" value="AhpC-TSA"/>
    <property type="match status" value="1"/>
</dbReference>
<dbReference type="Proteomes" id="UP000464796">
    <property type="component" value="Chromosome"/>
</dbReference>
<comment type="subcellular location">
    <subcellularLocation>
        <location evidence="1">Cell envelope</location>
    </subcellularLocation>
    <subcellularLocation>
        <location evidence="11">Cell membrane</location>
        <topology evidence="11">Single-pass type II membrane protein</topology>
    </subcellularLocation>
    <text evidence="11">The thioredoxin-like motif is exposed on the outside of the membrane.</text>
</comment>
<keyword evidence="15" id="KW-1185">Reference proteome</keyword>
<evidence type="ECO:0000256" key="12">
    <source>
        <dbReference type="SAM" id="Phobius"/>
    </source>
</evidence>
<dbReference type="InterPro" id="IPR013766">
    <property type="entry name" value="Thioredoxin_domain"/>
</dbReference>
<evidence type="ECO:0000313" key="14">
    <source>
        <dbReference type="EMBL" id="QHH92327.1"/>
    </source>
</evidence>
<dbReference type="SUPFAM" id="SSF52833">
    <property type="entry name" value="Thioredoxin-like"/>
    <property type="match status" value="1"/>
</dbReference>
<keyword evidence="3 11" id="KW-0812">Transmembrane</keyword>
<evidence type="ECO:0000256" key="3">
    <source>
        <dbReference type="ARBA" id="ARBA00022692"/>
    </source>
</evidence>
<keyword evidence="4 11" id="KW-0201">Cytochrome c-type biogenesis</keyword>
<evidence type="ECO:0000256" key="2">
    <source>
        <dbReference type="ARBA" id="ARBA00022475"/>
    </source>
</evidence>
<dbReference type="InterPro" id="IPR023555">
    <property type="entry name" value="Thiol-dS_OxRdtase_ResA"/>
</dbReference>
<feature type="domain" description="Thioredoxin" evidence="13">
    <location>
        <begin position="44"/>
        <end position="182"/>
    </location>
</feature>
<dbReference type="InterPro" id="IPR036249">
    <property type="entry name" value="Thioredoxin-like_sf"/>
</dbReference>
<dbReference type="EMBL" id="CP041979">
    <property type="protein sequence ID" value="QHH92327.1"/>
    <property type="molecule type" value="Genomic_DNA"/>
</dbReference>
<feature type="disulfide bond" description="Redox-active" evidence="11">
    <location>
        <begin position="82"/>
        <end position="85"/>
    </location>
</feature>
<dbReference type="InterPro" id="IPR000866">
    <property type="entry name" value="AhpC/TSA"/>
</dbReference>
<keyword evidence="9 11" id="KW-1015">Disulfide bond</keyword>
<evidence type="ECO:0000256" key="11">
    <source>
        <dbReference type="HAMAP-Rule" id="MF_01319"/>
    </source>
</evidence>
<dbReference type="Gene3D" id="3.40.30.10">
    <property type="entry name" value="Glutaredoxin"/>
    <property type="match status" value="1"/>
</dbReference>
<organism evidence="14 15">
    <name type="scientific">Bacillus pacificus</name>
    <dbReference type="NCBI Taxonomy" id="2026187"/>
    <lineage>
        <taxon>Bacteria</taxon>
        <taxon>Bacillati</taxon>
        <taxon>Bacillota</taxon>
        <taxon>Bacilli</taxon>
        <taxon>Bacillales</taxon>
        <taxon>Bacillaceae</taxon>
        <taxon>Bacillus</taxon>
        <taxon>Bacillus cereus group</taxon>
    </lineage>
</organism>
<gene>
    <name evidence="11 14" type="primary">resA</name>
    <name evidence="14" type="ORF">FPL01_27225</name>
</gene>
<keyword evidence="5 11" id="KW-0735">Signal-anchor</keyword>
<comment type="pathway">
    <text evidence="11">Protein modification; cytochrome c assembly.</text>
</comment>
<protein>
    <recommendedName>
        <fullName evidence="11">Thiol-disulfide oxidoreductase ResA</fullName>
    </recommendedName>
</protein>
<dbReference type="HAMAP" id="MF_01319">
    <property type="entry name" value="ResA"/>
    <property type="match status" value="1"/>
</dbReference>
<dbReference type="PROSITE" id="PS51352">
    <property type="entry name" value="THIOREDOXIN_2"/>
    <property type="match status" value="1"/>
</dbReference>
<dbReference type="CDD" id="cd02966">
    <property type="entry name" value="TlpA_like_family"/>
    <property type="match status" value="1"/>
</dbReference>
<name>A0ABX6IDV1_9BACI</name>
<accession>A0ABX6IDV1</accession>
<evidence type="ECO:0000256" key="9">
    <source>
        <dbReference type="ARBA" id="ARBA00023157"/>
    </source>
</evidence>
<sequence>MTRRREGKQYEKNRLLFRVIILLILSGAVGFTLYQGYFSKEEKMEIGKEAPNFVVTDLEGKKIELKDFKGKGVFLNFWGTWCKPCEKEMPYMNELYPKYKEKGVEIIALDADETDIAVKNFVKQYDLKFPVAIDKGGEIIKTYGVIPLPTSFLIDKDGKVIQEIKGEQTKEQLEEYLKKITP</sequence>
<keyword evidence="2 11" id="KW-1003">Cell membrane</keyword>
<comment type="similarity">
    <text evidence="11">Belongs to the thioredoxin family. ResA subfamily.</text>
</comment>
<evidence type="ECO:0000256" key="6">
    <source>
        <dbReference type="ARBA" id="ARBA00022989"/>
    </source>
</evidence>
<evidence type="ECO:0000259" key="13">
    <source>
        <dbReference type="PROSITE" id="PS51352"/>
    </source>
</evidence>
<proteinExistence type="inferred from homology"/>
<dbReference type="PANTHER" id="PTHR42852">
    <property type="entry name" value="THIOL:DISULFIDE INTERCHANGE PROTEIN DSBE"/>
    <property type="match status" value="1"/>
</dbReference>
<evidence type="ECO:0000313" key="15">
    <source>
        <dbReference type="Proteomes" id="UP000464796"/>
    </source>
</evidence>
<evidence type="ECO:0000256" key="4">
    <source>
        <dbReference type="ARBA" id="ARBA00022748"/>
    </source>
</evidence>
<evidence type="ECO:0000256" key="8">
    <source>
        <dbReference type="ARBA" id="ARBA00023136"/>
    </source>
</evidence>
<evidence type="ECO:0000256" key="5">
    <source>
        <dbReference type="ARBA" id="ARBA00022968"/>
    </source>
</evidence>
<dbReference type="PANTHER" id="PTHR42852:SF6">
    <property type="entry name" value="THIOL:DISULFIDE INTERCHANGE PROTEIN DSBE"/>
    <property type="match status" value="1"/>
</dbReference>
<comment type="function">
    <text evidence="11">Thiol-disulfide oxidoreductase which is required in disulfide reduction during c-type cytochrome synthesis. May accept reducing equivalents from CcdA, leading to breakage of disulfide bonds in apocytochrome c; following this reduction heme can be covalently attached.</text>
</comment>